<name>A0A6I4W485_9ACTN</name>
<keyword evidence="4" id="KW-1185">Reference proteome</keyword>
<accession>A0A6I4W485</accession>
<dbReference type="Proteomes" id="UP000431901">
    <property type="component" value="Unassembled WGS sequence"/>
</dbReference>
<comment type="caution">
    <text evidence="3">The sequence shown here is derived from an EMBL/GenBank/DDBJ whole genome shotgun (WGS) entry which is preliminary data.</text>
</comment>
<gene>
    <name evidence="3" type="ORF">GQ466_15780</name>
</gene>
<comment type="similarity">
    <text evidence="1">Belongs to the barstar family.</text>
</comment>
<evidence type="ECO:0000313" key="4">
    <source>
        <dbReference type="Proteomes" id="UP000431901"/>
    </source>
</evidence>
<evidence type="ECO:0000313" key="3">
    <source>
        <dbReference type="EMBL" id="MXQ65489.1"/>
    </source>
</evidence>
<dbReference type="AlphaFoldDB" id="A0A6I4W485"/>
<dbReference type="EMBL" id="WUTW01000002">
    <property type="protein sequence ID" value="MXQ65489.1"/>
    <property type="molecule type" value="Genomic_DNA"/>
</dbReference>
<evidence type="ECO:0000259" key="2">
    <source>
        <dbReference type="Pfam" id="PF01337"/>
    </source>
</evidence>
<reference evidence="3 4" key="1">
    <citation type="submission" date="2019-12" db="EMBL/GenBank/DDBJ databases">
        <title>Nocardia macrotermitis sp. nov. and Nocardia aurantia sp. nov., isolated from the gut of the fungus growing-termite Macrotermes natalensis.</title>
        <authorList>
            <person name="Christine B."/>
            <person name="Rene B."/>
        </authorList>
    </citation>
    <scope>NUCLEOTIDE SEQUENCE [LARGE SCALE GENOMIC DNA]</scope>
    <source>
        <strain evidence="3 4">DSM 102126</strain>
    </source>
</reference>
<protein>
    <recommendedName>
        <fullName evidence="2">Barstar (barnase inhibitor) domain-containing protein</fullName>
    </recommendedName>
</protein>
<sequence>MDGPVGDLVTGRVKPGVYQWRTASAARGGWRGPAERAGWHAFHLDGHLIRGRDALLRHCAEAFAFPRPGDWDDLEARLADLSWLPPARGRLLVYEAWTELAETDPASFRAALDVLTRTAEAWRDTVTPVVVLLPSTTTEIAGVPKLA</sequence>
<dbReference type="OrthoDB" id="5184890at2"/>
<dbReference type="InterPro" id="IPR000468">
    <property type="entry name" value="Barstar"/>
</dbReference>
<evidence type="ECO:0000256" key="1">
    <source>
        <dbReference type="ARBA" id="ARBA00006845"/>
    </source>
</evidence>
<organism evidence="3 4">
    <name type="scientific">Actinomadura rayongensis</name>
    <dbReference type="NCBI Taxonomy" id="1429076"/>
    <lineage>
        <taxon>Bacteria</taxon>
        <taxon>Bacillati</taxon>
        <taxon>Actinomycetota</taxon>
        <taxon>Actinomycetes</taxon>
        <taxon>Streptosporangiales</taxon>
        <taxon>Thermomonosporaceae</taxon>
        <taxon>Actinomadura</taxon>
    </lineage>
</organism>
<dbReference type="Gene3D" id="3.30.370.10">
    <property type="entry name" value="Barstar-like"/>
    <property type="match status" value="1"/>
</dbReference>
<proteinExistence type="inferred from homology"/>
<feature type="domain" description="Barstar (barnase inhibitor)" evidence="2">
    <location>
        <begin position="39"/>
        <end position="133"/>
    </location>
</feature>
<dbReference type="SUPFAM" id="SSF52038">
    <property type="entry name" value="Barstar-related"/>
    <property type="match status" value="1"/>
</dbReference>
<dbReference type="Pfam" id="PF01337">
    <property type="entry name" value="Barstar"/>
    <property type="match status" value="1"/>
</dbReference>
<dbReference type="RefSeq" id="WP_161103577.1">
    <property type="nucleotide sequence ID" value="NZ_JBHLYI010000006.1"/>
</dbReference>
<dbReference type="InterPro" id="IPR035905">
    <property type="entry name" value="Barstar-like_sf"/>
</dbReference>